<sequence length="309" mass="36386">MSTKSTENEKKGVEIIECKLCNYLTSKKYNYDRHCLTPKHLKKSIINDKSTKINENSSNNELLKFECVYCKNVYKERTGLWRHKKKCLTKKNVDISTEKITQNFQETPQKYEELMMNLLTQNMELQKQVIELCKDKSMTINNTTNNNNQKFNMNFFLNEQCKGALDMMDFINSLKVNLTDLENTGKVGYVKGISDIFLRGLRELDVYKRPIHCSDLKREVMYVKDNDVWEKDEDKKKVKKIIQNIAHKNFKQINEWVEVNPDSKDIQTKKHDQYMKILIKCSGGTDFAEDDVFYNKIISTVAKEVHIDK</sequence>
<reference evidence="1" key="1">
    <citation type="journal article" date="2020" name="Nature">
        <title>Giant virus diversity and host interactions through global metagenomics.</title>
        <authorList>
            <person name="Schulz F."/>
            <person name="Roux S."/>
            <person name="Paez-Espino D."/>
            <person name="Jungbluth S."/>
            <person name="Walsh D.A."/>
            <person name="Denef V.J."/>
            <person name="McMahon K.D."/>
            <person name="Konstantinidis K.T."/>
            <person name="Eloe-Fadrosh E.A."/>
            <person name="Kyrpides N.C."/>
            <person name="Woyke T."/>
        </authorList>
    </citation>
    <scope>NUCLEOTIDE SEQUENCE</scope>
    <source>
        <strain evidence="1">GVMAG-S-3300013094-109</strain>
    </source>
</reference>
<organism evidence="1">
    <name type="scientific">viral metagenome</name>
    <dbReference type="NCBI Taxonomy" id="1070528"/>
    <lineage>
        <taxon>unclassified sequences</taxon>
        <taxon>metagenomes</taxon>
        <taxon>organismal metagenomes</taxon>
    </lineage>
</organism>
<dbReference type="EMBL" id="MN740989">
    <property type="protein sequence ID" value="QHU21230.1"/>
    <property type="molecule type" value="Genomic_DNA"/>
</dbReference>
<protein>
    <recommendedName>
        <fullName evidence="2">C2H2-type domain-containing protein</fullName>
    </recommendedName>
</protein>
<evidence type="ECO:0008006" key="2">
    <source>
        <dbReference type="Google" id="ProtNLM"/>
    </source>
</evidence>
<accession>A0A6C0KX27</accession>
<proteinExistence type="predicted"/>
<evidence type="ECO:0000313" key="1">
    <source>
        <dbReference type="EMBL" id="QHU21230.1"/>
    </source>
</evidence>
<name>A0A6C0KX27_9ZZZZ</name>
<dbReference type="AlphaFoldDB" id="A0A6C0KX27"/>